<evidence type="ECO:0000259" key="5">
    <source>
        <dbReference type="Pfam" id="PF00383"/>
    </source>
</evidence>
<gene>
    <name evidence="6" type="ORF">DERYTH_LOCUS19055</name>
</gene>
<evidence type="ECO:0000256" key="1">
    <source>
        <dbReference type="ARBA" id="ARBA00022727"/>
    </source>
</evidence>
<dbReference type="InterPro" id="IPR016193">
    <property type="entry name" value="Cytidine_deaminase-like"/>
</dbReference>
<reference evidence="6" key="1">
    <citation type="submission" date="2021-06" db="EMBL/GenBank/DDBJ databases">
        <authorList>
            <person name="Kallberg Y."/>
            <person name="Tangrot J."/>
            <person name="Rosling A."/>
        </authorList>
    </citation>
    <scope>NUCLEOTIDE SEQUENCE</scope>
    <source>
        <strain evidence="6">MA453B</strain>
    </source>
</reference>
<dbReference type="GO" id="GO:0004132">
    <property type="term" value="F:dCMP deaminase activity"/>
    <property type="evidence" value="ECO:0007669"/>
    <property type="project" value="TreeGrafter"/>
</dbReference>
<dbReference type="SUPFAM" id="SSF53927">
    <property type="entry name" value="Cytidine deaminase-like"/>
    <property type="match status" value="1"/>
</dbReference>
<evidence type="ECO:0000313" key="7">
    <source>
        <dbReference type="Proteomes" id="UP000789405"/>
    </source>
</evidence>
<dbReference type="InterPro" id="IPR015517">
    <property type="entry name" value="dCMP_deaminase-rel"/>
</dbReference>
<keyword evidence="1" id="KW-0545">Nucleotide biosynthesis</keyword>
<keyword evidence="7" id="KW-1185">Reference proteome</keyword>
<dbReference type="PANTHER" id="PTHR11086:SF18">
    <property type="entry name" value="DEOXYCYTIDYLATE DEAMINASE"/>
    <property type="match status" value="1"/>
</dbReference>
<evidence type="ECO:0000256" key="3">
    <source>
        <dbReference type="ARBA" id="ARBA00038938"/>
    </source>
</evidence>
<keyword evidence="2" id="KW-0378">Hydrolase</keyword>
<proteinExistence type="predicted"/>
<dbReference type="OrthoDB" id="2420771at2759"/>
<dbReference type="Pfam" id="PF00383">
    <property type="entry name" value="dCMP_cyt_deam_1"/>
    <property type="match status" value="1"/>
</dbReference>
<dbReference type="InterPro" id="IPR002125">
    <property type="entry name" value="CMP_dCMP_dom"/>
</dbReference>
<comment type="caution">
    <text evidence="6">The sequence shown here is derived from an EMBL/GenBank/DDBJ whole genome shotgun (WGS) entry which is preliminary data.</text>
</comment>
<dbReference type="GO" id="GO:0006139">
    <property type="term" value="P:nucleobase-containing compound metabolic process"/>
    <property type="evidence" value="ECO:0007669"/>
    <property type="project" value="UniProtKB-ARBA"/>
</dbReference>
<dbReference type="EMBL" id="CAJVPY010020263">
    <property type="protein sequence ID" value="CAG8774920.1"/>
    <property type="molecule type" value="Genomic_DNA"/>
</dbReference>
<feature type="domain" description="CMP/dCMP-type deaminase" evidence="5">
    <location>
        <begin position="176"/>
        <end position="255"/>
    </location>
</feature>
<evidence type="ECO:0000256" key="2">
    <source>
        <dbReference type="ARBA" id="ARBA00022801"/>
    </source>
</evidence>
<name>A0A9N9NY98_9GLOM</name>
<protein>
    <recommendedName>
        <fullName evidence="4">dCMP deaminase</fullName>
        <ecNumber evidence="3">3.5.4.12</ecNumber>
    </recommendedName>
    <alternativeName>
        <fullName evidence="4">dCMP deaminase</fullName>
    </alternativeName>
</protein>
<dbReference type="Proteomes" id="UP000789405">
    <property type="component" value="Unassembled WGS sequence"/>
</dbReference>
<accession>A0A9N9NY98</accession>
<evidence type="ECO:0000313" key="6">
    <source>
        <dbReference type="EMBL" id="CAG8774920.1"/>
    </source>
</evidence>
<dbReference type="EC" id="3.5.4.12" evidence="3"/>
<dbReference type="Gene3D" id="3.40.140.10">
    <property type="entry name" value="Cytidine Deaminase, domain 2"/>
    <property type="match status" value="1"/>
</dbReference>
<dbReference type="GO" id="GO:0005737">
    <property type="term" value="C:cytoplasm"/>
    <property type="evidence" value="ECO:0007669"/>
    <property type="project" value="TreeGrafter"/>
</dbReference>
<sequence>LIHITKVPIMLIGVAGYFCSDQDSIINFLKSKYDFKNGDDKVKEWIEAKRKAGKKTEEDWVELLKMVKNNFKENYYVTNLDLERLKEYRKSPLFLLLAVDNKLSDKYKIWEKDYPLINFKTFMEQNDKWWEEDKNHKIMSIADFTVKSEDDLRKIMTENVETSDDEKKVLSPLRSKKDVYFMYLAELVASRTNCMSRKVGCVLVKDGYRVIATGYNGTPTGLKHCIGGYCKSCNGEDKEFCKCIHAEENALMIAGIPYKKGLKEVEELFNEAKEIEKERLSDNKLPPKKFMLYPL</sequence>
<organism evidence="6 7">
    <name type="scientific">Dentiscutata erythropus</name>
    <dbReference type="NCBI Taxonomy" id="1348616"/>
    <lineage>
        <taxon>Eukaryota</taxon>
        <taxon>Fungi</taxon>
        <taxon>Fungi incertae sedis</taxon>
        <taxon>Mucoromycota</taxon>
        <taxon>Glomeromycotina</taxon>
        <taxon>Glomeromycetes</taxon>
        <taxon>Diversisporales</taxon>
        <taxon>Gigasporaceae</taxon>
        <taxon>Dentiscutata</taxon>
    </lineage>
</organism>
<feature type="non-terminal residue" evidence="6">
    <location>
        <position position="295"/>
    </location>
</feature>
<dbReference type="AlphaFoldDB" id="A0A9N9NY98"/>
<dbReference type="PANTHER" id="PTHR11086">
    <property type="entry name" value="DEOXYCYTIDYLATE DEAMINASE-RELATED"/>
    <property type="match status" value="1"/>
</dbReference>
<evidence type="ECO:0000256" key="4">
    <source>
        <dbReference type="ARBA" id="ARBA00041763"/>
    </source>
</evidence>